<gene>
    <name evidence="1" type="ORF">FJZ00_05035</name>
</gene>
<proteinExistence type="predicted"/>
<dbReference type="Proteomes" id="UP000703893">
    <property type="component" value="Unassembled WGS sequence"/>
</dbReference>
<evidence type="ECO:0000313" key="1">
    <source>
        <dbReference type="EMBL" id="MBM3274493.1"/>
    </source>
</evidence>
<comment type="caution">
    <text evidence="1">The sequence shown here is derived from an EMBL/GenBank/DDBJ whole genome shotgun (WGS) entry which is preliminary data.</text>
</comment>
<reference evidence="1 2" key="1">
    <citation type="submission" date="2019-03" db="EMBL/GenBank/DDBJ databases">
        <title>Lake Tanganyika Metagenome-Assembled Genomes (MAGs).</title>
        <authorList>
            <person name="Tran P."/>
        </authorList>
    </citation>
    <scope>NUCLEOTIDE SEQUENCE [LARGE SCALE GENOMIC DNA]</scope>
    <source>
        <strain evidence="1">K_DeepCast_65m_m2_236</strain>
    </source>
</reference>
<dbReference type="EMBL" id="VGJX01000232">
    <property type="protein sequence ID" value="MBM3274493.1"/>
    <property type="molecule type" value="Genomic_DNA"/>
</dbReference>
<accession>A0A937X243</accession>
<sequence>MVPDSPAGTGFPQVRPEDAPEFLEHFLRVVSESRRTTSYKLILVLSLLDAVKLTSPAAGLPTRLPVRHLAERAIQILWPQVRPFNDLALRQMSGAKGTAKIPEAVARLRSRTGESLGRLRCSPAGEARYQETVREIAWLLVWWPIPRLQTVLGEVVEFLWPVPHSWRGIGNDKLPDAAIDRDEAGYPVLWLFPGVADLLIRVGGLLRPHVEDTWTLQVADWNNLRQDPSLALRSHLFPNADRSSLPDSLRELLIAIHHGHCFWCERS</sequence>
<protein>
    <submittedName>
        <fullName evidence="1">Uncharacterized protein</fullName>
    </submittedName>
</protein>
<dbReference type="AlphaFoldDB" id="A0A937X243"/>
<organism evidence="1 2">
    <name type="scientific">Candidatus Tanganyikabacteria bacterium</name>
    <dbReference type="NCBI Taxonomy" id="2961651"/>
    <lineage>
        <taxon>Bacteria</taxon>
        <taxon>Bacillati</taxon>
        <taxon>Candidatus Sericytochromatia</taxon>
        <taxon>Candidatus Tanganyikabacteria</taxon>
    </lineage>
</organism>
<evidence type="ECO:0000313" key="2">
    <source>
        <dbReference type="Proteomes" id="UP000703893"/>
    </source>
</evidence>
<feature type="non-terminal residue" evidence="1">
    <location>
        <position position="267"/>
    </location>
</feature>
<name>A0A937X243_9BACT</name>